<feature type="compositionally biased region" description="Basic residues" evidence="5">
    <location>
        <begin position="1"/>
        <end position="13"/>
    </location>
</feature>
<keyword evidence="4 6" id="KW-0472">Membrane</keyword>
<evidence type="ECO:0000256" key="2">
    <source>
        <dbReference type="ARBA" id="ARBA00022692"/>
    </source>
</evidence>
<evidence type="ECO:0000313" key="9">
    <source>
        <dbReference type="Proteomes" id="UP001055712"/>
    </source>
</evidence>
<reference evidence="8" key="2">
    <citation type="submission" date="2020-11" db="EMBL/GenBank/DDBJ databases">
        <authorList>
            <person name="Cecchin M."/>
            <person name="Marcolungo L."/>
            <person name="Rossato M."/>
            <person name="Girolomoni L."/>
            <person name="Cosentino E."/>
            <person name="Cuine S."/>
            <person name="Li-Beisson Y."/>
            <person name="Delledonne M."/>
            <person name="Ballottari M."/>
        </authorList>
    </citation>
    <scope>NUCLEOTIDE SEQUENCE</scope>
    <source>
        <strain evidence="8">211/11P</strain>
        <tissue evidence="8">Whole cell</tissue>
    </source>
</reference>
<feature type="domain" description="SUN" evidence="7">
    <location>
        <begin position="315"/>
        <end position="501"/>
    </location>
</feature>
<dbReference type="InterPro" id="IPR012919">
    <property type="entry name" value="SUN_dom"/>
</dbReference>
<keyword evidence="2 6" id="KW-0812">Transmembrane</keyword>
<dbReference type="AlphaFoldDB" id="A0A9D4YTT6"/>
<evidence type="ECO:0000259" key="7">
    <source>
        <dbReference type="PROSITE" id="PS51469"/>
    </source>
</evidence>
<name>A0A9D4YTT6_CHLVU</name>
<comment type="caution">
    <text evidence="8">The sequence shown here is derived from an EMBL/GenBank/DDBJ whole genome shotgun (WGS) entry which is preliminary data.</text>
</comment>
<dbReference type="InterPro" id="IPR045119">
    <property type="entry name" value="SUN1-5"/>
</dbReference>
<feature type="region of interest" description="Disordered" evidence="5">
    <location>
        <begin position="1"/>
        <end position="53"/>
    </location>
</feature>
<feature type="compositionally biased region" description="Low complexity" evidence="5">
    <location>
        <begin position="43"/>
        <end position="53"/>
    </location>
</feature>
<dbReference type="Proteomes" id="UP001055712">
    <property type="component" value="Unassembled WGS sequence"/>
</dbReference>
<dbReference type="OrthoDB" id="342281at2759"/>
<organism evidence="8 9">
    <name type="scientific">Chlorella vulgaris</name>
    <name type="common">Green alga</name>
    <dbReference type="NCBI Taxonomy" id="3077"/>
    <lineage>
        <taxon>Eukaryota</taxon>
        <taxon>Viridiplantae</taxon>
        <taxon>Chlorophyta</taxon>
        <taxon>core chlorophytes</taxon>
        <taxon>Trebouxiophyceae</taxon>
        <taxon>Chlorellales</taxon>
        <taxon>Chlorellaceae</taxon>
        <taxon>Chlorella clade</taxon>
        <taxon>Chlorella</taxon>
    </lineage>
</organism>
<evidence type="ECO:0000256" key="4">
    <source>
        <dbReference type="ARBA" id="ARBA00023136"/>
    </source>
</evidence>
<dbReference type="Pfam" id="PF07738">
    <property type="entry name" value="Sad1_UNC"/>
    <property type="match status" value="1"/>
</dbReference>
<dbReference type="GO" id="GO:0005635">
    <property type="term" value="C:nuclear envelope"/>
    <property type="evidence" value="ECO:0007669"/>
    <property type="project" value="TreeGrafter"/>
</dbReference>
<accession>A0A9D4YTT6</accession>
<gene>
    <name evidence="8" type="ORF">D9Q98_007881</name>
</gene>
<evidence type="ECO:0000256" key="1">
    <source>
        <dbReference type="ARBA" id="ARBA00004370"/>
    </source>
</evidence>
<evidence type="ECO:0000256" key="5">
    <source>
        <dbReference type="SAM" id="MobiDB-lite"/>
    </source>
</evidence>
<sequence>MDAAKPKGRKRATRKQDTAPAPTPAQTVADPEKLTALPESDAQPQQPRPSLSQRITRSLQQLGGASKAEEGHGWVEVEQLLQHPEPALAEPALEQACDNPLQERHDDNGNHAPAEGEAATNCRGRLATAASALARRFAELAARTLPKGGASWAVPALLVCLVLLLTGGLWAACQARSSRYQLAILQRQLSRKILASATAIGELHQQLGELSSAVGQLEAAQRASSGSALEELQQACNAQAVTTADLAAEVTQLRQAVAAAEAAAAAATAQAQGHSDSVPPGESSELLKQIRQEVSGALELFVSDRTGLPDYALAATGAVVVAHSPAHLPRPSLFQRRLINVHHMNVHPEATKRLLAPFSQPGECLPLVGSSGYVDVRLTEPIRPSAVTYEHVPAAIQRPLNIGSAPRNLTLSGFLGMPPPHLSSPVKAQKRYADSGTAPPAEVHLASISVNATGRRTVHTFPVELAAREVLIDHVRLSFSSNHGRREYTCLYRLRVHGTPQLSDNP</sequence>
<dbReference type="GO" id="GO:0043495">
    <property type="term" value="F:protein-membrane adaptor activity"/>
    <property type="evidence" value="ECO:0007669"/>
    <property type="project" value="TreeGrafter"/>
</dbReference>
<dbReference type="Gene3D" id="2.60.120.260">
    <property type="entry name" value="Galactose-binding domain-like"/>
    <property type="match status" value="1"/>
</dbReference>
<reference evidence="8" key="1">
    <citation type="journal article" date="2019" name="Plant J.">
        <title>Chlorella vulgaris genome assembly and annotation reveals the molecular basis for metabolic acclimation to high light conditions.</title>
        <authorList>
            <person name="Cecchin M."/>
            <person name="Marcolungo L."/>
            <person name="Rossato M."/>
            <person name="Girolomoni L."/>
            <person name="Cosentino E."/>
            <person name="Cuine S."/>
            <person name="Li-Beisson Y."/>
            <person name="Delledonne M."/>
            <person name="Ballottari M."/>
        </authorList>
    </citation>
    <scope>NUCLEOTIDE SEQUENCE</scope>
    <source>
        <strain evidence="8">211/11P</strain>
    </source>
</reference>
<keyword evidence="3 6" id="KW-1133">Transmembrane helix</keyword>
<keyword evidence="9" id="KW-1185">Reference proteome</keyword>
<feature type="region of interest" description="Disordered" evidence="5">
    <location>
        <begin position="100"/>
        <end position="120"/>
    </location>
</feature>
<dbReference type="PANTHER" id="PTHR12911:SF8">
    <property type="entry name" value="KLAROID PROTEIN-RELATED"/>
    <property type="match status" value="1"/>
</dbReference>
<proteinExistence type="predicted"/>
<dbReference type="EMBL" id="SIDB01000011">
    <property type="protein sequence ID" value="KAI3425909.1"/>
    <property type="molecule type" value="Genomic_DNA"/>
</dbReference>
<feature type="transmembrane region" description="Helical" evidence="6">
    <location>
        <begin position="152"/>
        <end position="172"/>
    </location>
</feature>
<feature type="compositionally biased region" description="Low complexity" evidence="5">
    <location>
        <begin position="18"/>
        <end position="29"/>
    </location>
</feature>
<dbReference type="PROSITE" id="PS51469">
    <property type="entry name" value="SUN"/>
    <property type="match status" value="1"/>
</dbReference>
<evidence type="ECO:0000256" key="3">
    <source>
        <dbReference type="ARBA" id="ARBA00022989"/>
    </source>
</evidence>
<evidence type="ECO:0000256" key="6">
    <source>
        <dbReference type="SAM" id="Phobius"/>
    </source>
</evidence>
<comment type="subcellular location">
    <subcellularLocation>
        <location evidence="1">Membrane</location>
    </subcellularLocation>
</comment>
<evidence type="ECO:0000313" key="8">
    <source>
        <dbReference type="EMBL" id="KAI3425909.1"/>
    </source>
</evidence>
<dbReference type="GO" id="GO:0016020">
    <property type="term" value="C:membrane"/>
    <property type="evidence" value="ECO:0007669"/>
    <property type="project" value="UniProtKB-SubCell"/>
</dbReference>
<protein>
    <recommendedName>
        <fullName evidence="7">SUN domain-containing protein</fullName>
    </recommendedName>
</protein>
<dbReference type="PANTHER" id="PTHR12911">
    <property type="entry name" value="SAD1/UNC-84-LIKE PROTEIN-RELATED"/>
    <property type="match status" value="1"/>
</dbReference>